<dbReference type="NCBIfam" id="TIGR00502">
    <property type="entry name" value="nagB"/>
    <property type="match status" value="1"/>
</dbReference>
<feature type="active site" description="Proton acceptor; for enolization step" evidence="4">
    <location>
        <position position="67"/>
    </location>
</feature>
<dbReference type="UniPathway" id="UPA00629">
    <property type="reaction ID" value="UER00684"/>
</dbReference>
<evidence type="ECO:0000313" key="6">
    <source>
        <dbReference type="EMBL" id="RKL66952.1"/>
    </source>
</evidence>
<comment type="catalytic activity">
    <reaction evidence="1 4">
        <text>alpha-D-glucosamine 6-phosphate + H2O = beta-D-fructose 6-phosphate + NH4(+)</text>
        <dbReference type="Rhea" id="RHEA:12172"/>
        <dbReference type="ChEBI" id="CHEBI:15377"/>
        <dbReference type="ChEBI" id="CHEBI:28938"/>
        <dbReference type="ChEBI" id="CHEBI:57634"/>
        <dbReference type="ChEBI" id="CHEBI:75989"/>
        <dbReference type="EC" id="3.5.99.6"/>
    </reaction>
</comment>
<dbReference type="GO" id="GO:0004342">
    <property type="term" value="F:glucosamine-6-phosphate deaminase activity"/>
    <property type="evidence" value="ECO:0007669"/>
    <property type="project" value="UniProtKB-UniRule"/>
</dbReference>
<evidence type="ECO:0000256" key="4">
    <source>
        <dbReference type="HAMAP-Rule" id="MF_01241"/>
    </source>
</evidence>
<dbReference type="InterPro" id="IPR006148">
    <property type="entry name" value="Glc/Gal-6P_isomerase"/>
</dbReference>
<dbReference type="GO" id="GO:0005737">
    <property type="term" value="C:cytoplasm"/>
    <property type="evidence" value="ECO:0007669"/>
    <property type="project" value="TreeGrafter"/>
</dbReference>
<evidence type="ECO:0000313" key="7">
    <source>
        <dbReference type="Proteomes" id="UP000281498"/>
    </source>
</evidence>
<dbReference type="RefSeq" id="WP_110934630.1">
    <property type="nucleotide sequence ID" value="NZ_KZ614146.1"/>
</dbReference>
<dbReference type="Pfam" id="PF01182">
    <property type="entry name" value="Glucosamine_iso"/>
    <property type="match status" value="1"/>
</dbReference>
<dbReference type="EC" id="3.5.99.6" evidence="4"/>
<organism evidence="6 7">
    <name type="scientific">Salipaludibacillus neizhouensis</name>
    <dbReference type="NCBI Taxonomy" id="885475"/>
    <lineage>
        <taxon>Bacteria</taxon>
        <taxon>Bacillati</taxon>
        <taxon>Bacillota</taxon>
        <taxon>Bacilli</taxon>
        <taxon>Bacillales</taxon>
        <taxon>Bacillaceae</taxon>
    </lineage>
</organism>
<dbReference type="GO" id="GO:0006046">
    <property type="term" value="P:N-acetylglucosamine catabolic process"/>
    <property type="evidence" value="ECO:0007669"/>
    <property type="project" value="UniProtKB-UniRule"/>
</dbReference>
<dbReference type="PANTHER" id="PTHR11280:SF5">
    <property type="entry name" value="GLUCOSAMINE-6-PHOSPHATE ISOMERASE"/>
    <property type="match status" value="1"/>
</dbReference>
<dbReference type="GO" id="GO:0042802">
    <property type="term" value="F:identical protein binding"/>
    <property type="evidence" value="ECO:0007669"/>
    <property type="project" value="TreeGrafter"/>
</dbReference>
<dbReference type="AlphaFoldDB" id="A0A3A9K8V5"/>
<dbReference type="EMBL" id="PDOE01000005">
    <property type="protein sequence ID" value="RKL66952.1"/>
    <property type="molecule type" value="Genomic_DNA"/>
</dbReference>
<dbReference type="CDD" id="cd01399">
    <property type="entry name" value="GlcN6P_deaminase"/>
    <property type="match status" value="1"/>
</dbReference>
<protein>
    <recommendedName>
        <fullName evidence="4">Glucosamine-6-phosphate deaminase</fullName>
        <ecNumber evidence="4">3.5.99.6</ecNumber>
    </recommendedName>
    <alternativeName>
        <fullName evidence="4">GlcN6P deaminase</fullName>
        <shortName evidence="4">GNPDA</shortName>
    </alternativeName>
    <alternativeName>
        <fullName evidence="4">Glucosamine-6-phosphate isomerase</fullName>
    </alternativeName>
</protein>
<dbReference type="SUPFAM" id="SSF100950">
    <property type="entry name" value="NagB/RpiA/CoA transferase-like"/>
    <property type="match status" value="1"/>
</dbReference>
<proteinExistence type="inferred from homology"/>
<dbReference type="InterPro" id="IPR037171">
    <property type="entry name" value="NagB/RpiA_transferase-like"/>
</dbReference>
<dbReference type="PANTHER" id="PTHR11280">
    <property type="entry name" value="GLUCOSAMINE-6-PHOSPHATE ISOMERASE"/>
    <property type="match status" value="1"/>
</dbReference>
<dbReference type="Proteomes" id="UP000281498">
    <property type="component" value="Unassembled WGS sequence"/>
</dbReference>
<reference evidence="6 7" key="1">
    <citation type="submission" date="2017-10" db="EMBL/GenBank/DDBJ databases">
        <title>Bacillus sp. nov., a halophilic bacterium isolated from a Keqin Lake.</title>
        <authorList>
            <person name="Wang H."/>
        </authorList>
    </citation>
    <scope>NUCLEOTIDE SEQUENCE [LARGE SCALE GENOMIC DNA]</scope>
    <source>
        <strain evidence="6 7">KCTC 13187</strain>
    </source>
</reference>
<accession>A0A3A9K8V5</accession>
<evidence type="ECO:0000256" key="3">
    <source>
        <dbReference type="ARBA" id="ARBA00023277"/>
    </source>
</evidence>
<dbReference type="HAMAP" id="MF_01241">
    <property type="entry name" value="GlcN6P_deamin"/>
    <property type="match status" value="1"/>
</dbReference>
<comment type="function">
    <text evidence="4">Catalyzes the reversible isomerization-deamination of glucosamine 6-phosphate (GlcN6P) to form fructose 6-phosphate (Fru6P) and ammonium ion.</text>
</comment>
<feature type="active site" description="For ring-opening step" evidence="4">
    <location>
        <position position="143"/>
    </location>
</feature>
<comment type="similarity">
    <text evidence="4">Belongs to the glucosamine/galactosamine-6-phosphate isomerase family. NagB subfamily.</text>
</comment>
<dbReference type="OrthoDB" id="9791139at2"/>
<comment type="caution">
    <text evidence="4">Lacks conserved residue(s) required for the propagation of feature annotation.</text>
</comment>
<feature type="active site" description="For ring-opening step" evidence="4">
    <location>
        <position position="136"/>
    </location>
</feature>
<keyword evidence="2 4" id="KW-0378">Hydrolase</keyword>
<dbReference type="FunFam" id="3.40.50.1360:FF:000003">
    <property type="entry name" value="Glucosamine-6-phosphate deaminase"/>
    <property type="match status" value="1"/>
</dbReference>
<keyword evidence="7" id="KW-1185">Reference proteome</keyword>
<dbReference type="InterPro" id="IPR004547">
    <property type="entry name" value="Glucosamine6P_isomerase"/>
</dbReference>
<feature type="domain" description="Glucosamine/galactosamine-6-phosphate isomerase" evidence="5">
    <location>
        <begin position="12"/>
        <end position="229"/>
    </location>
</feature>
<comment type="pathway">
    <text evidence="4">Amino-sugar metabolism; N-acetylneuraminate degradation; D-fructose 6-phosphate from N-acetylneuraminate: step 5/5.</text>
</comment>
<evidence type="ECO:0000256" key="2">
    <source>
        <dbReference type="ARBA" id="ARBA00022801"/>
    </source>
</evidence>
<dbReference type="GO" id="GO:0006043">
    <property type="term" value="P:glucosamine catabolic process"/>
    <property type="evidence" value="ECO:0007669"/>
    <property type="project" value="TreeGrafter"/>
</dbReference>
<evidence type="ECO:0000256" key="1">
    <source>
        <dbReference type="ARBA" id="ARBA00000644"/>
    </source>
</evidence>
<evidence type="ECO:0000259" key="5">
    <source>
        <dbReference type="Pfam" id="PF01182"/>
    </source>
</evidence>
<name>A0A3A9K8V5_9BACI</name>
<comment type="caution">
    <text evidence="6">The sequence shown here is derived from an EMBL/GenBank/DDBJ whole genome shotgun (WGS) entry which is preliminary data.</text>
</comment>
<dbReference type="GO" id="GO:0019262">
    <property type="term" value="P:N-acetylneuraminate catabolic process"/>
    <property type="evidence" value="ECO:0007669"/>
    <property type="project" value="UniProtKB-UniRule"/>
</dbReference>
<gene>
    <name evidence="4 6" type="primary">nagB</name>
    <name evidence="6" type="ORF">CR203_14095</name>
</gene>
<sequence length="249" mass="27919">MKLITVKNYTDMSKTAADIIVEHIHKHPQLVLGLATGSTPIETYKCLIEDHKQNQTSYQEVSTFNLDEYIGLDPLNQNSYHYYMKSNFFNYINIPEQKTHIPNGEAIDVEKECEDYEQQIANHDGIDLQLLGLGSNGHIGFNEPGTSFKTATHVVNLTNDTRQANARFFDNMEIVPKKAITMGIDTIMKSKEILLLVSGENKSKALARLLHGQIDPTFPASVLNQHSQVTIISDYDALQNTVVPSSILL</sequence>
<dbReference type="GO" id="GO:0005975">
    <property type="term" value="P:carbohydrate metabolic process"/>
    <property type="evidence" value="ECO:0007669"/>
    <property type="project" value="InterPro"/>
</dbReference>
<feature type="active site" description="Proton acceptor; for ring-opening step" evidence="4">
    <location>
        <position position="138"/>
    </location>
</feature>
<keyword evidence="3 4" id="KW-0119">Carbohydrate metabolism</keyword>
<dbReference type="Gene3D" id="3.40.50.1360">
    <property type="match status" value="1"/>
</dbReference>